<dbReference type="CDD" id="cd06661">
    <property type="entry name" value="GGCT_like"/>
    <property type="match status" value="1"/>
</dbReference>
<name>A0ABW0YJR7_9BACI</name>
<evidence type="ECO:0000313" key="3">
    <source>
        <dbReference type="Proteomes" id="UP001596142"/>
    </source>
</evidence>
<dbReference type="InterPro" id="IPR009288">
    <property type="entry name" value="AIG2-like_dom"/>
</dbReference>
<gene>
    <name evidence="2" type="ORF">ACFPU1_02870</name>
</gene>
<dbReference type="InterPro" id="IPR013024">
    <property type="entry name" value="GGCT-like"/>
</dbReference>
<dbReference type="Pfam" id="PF06094">
    <property type="entry name" value="GGACT"/>
    <property type="match status" value="1"/>
</dbReference>
<reference evidence="3" key="1">
    <citation type="journal article" date="2019" name="Int. J. Syst. Evol. Microbiol.">
        <title>The Global Catalogue of Microorganisms (GCM) 10K type strain sequencing project: providing services to taxonomists for standard genome sequencing and annotation.</title>
        <authorList>
            <consortium name="The Broad Institute Genomics Platform"/>
            <consortium name="The Broad Institute Genome Sequencing Center for Infectious Disease"/>
            <person name="Wu L."/>
            <person name="Ma J."/>
        </authorList>
    </citation>
    <scope>NUCLEOTIDE SEQUENCE [LARGE SCALE GENOMIC DNA]</scope>
    <source>
        <strain evidence="3">CECT 7184</strain>
    </source>
</reference>
<keyword evidence="3" id="KW-1185">Reference proteome</keyword>
<dbReference type="SUPFAM" id="SSF110857">
    <property type="entry name" value="Gamma-glutamyl cyclotransferase-like"/>
    <property type="match status" value="1"/>
</dbReference>
<dbReference type="Gene3D" id="3.10.490.10">
    <property type="entry name" value="Gamma-glutamyl cyclotransferase-like"/>
    <property type="match status" value="1"/>
</dbReference>
<dbReference type="EMBL" id="JBHSOZ010000003">
    <property type="protein sequence ID" value="MFC5711717.1"/>
    <property type="molecule type" value="Genomic_DNA"/>
</dbReference>
<feature type="domain" description="Gamma-glutamylcyclotransferase AIG2-like" evidence="1">
    <location>
        <begin position="24"/>
        <end position="147"/>
    </location>
</feature>
<evidence type="ECO:0000313" key="2">
    <source>
        <dbReference type="EMBL" id="MFC5711717.1"/>
    </source>
</evidence>
<proteinExistence type="predicted"/>
<accession>A0ABW0YJR7</accession>
<dbReference type="InterPro" id="IPR036568">
    <property type="entry name" value="GGCT-like_sf"/>
</dbReference>
<evidence type="ECO:0000259" key="1">
    <source>
        <dbReference type="Pfam" id="PF06094"/>
    </source>
</evidence>
<dbReference type="RefSeq" id="WP_385943770.1">
    <property type="nucleotide sequence ID" value="NZ_JBHSPG010000023.1"/>
</dbReference>
<sequence>MKKLKNKYRSGKEKNNQVKSKIPFFVYGTLRPGLYNYESFIRGKTIDEVPAVAKGVLYSVLGGAFPCMRKGEEKIKGDLLYISPEYYEEVQKNLDLLEGYDPEQPEGSDYIRRTIIVESSSGKKTKAYTYYWNHPAGTAEHISSGCWITHIHDREK</sequence>
<organism evidence="2 3">
    <name type="scientific">Thalassorhabdus alkalitolerans</name>
    <dbReference type="NCBI Taxonomy" id="2282697"/>
    <lineage>
        <taxon>Bacteria</taxon>
        <taxon>Bacillati</taxon>
        <taxon>Bacillota</taxon>
        <taxon>Bacilli</taxon>
        <taxon>Bacillales</taxon>
        <taxon>Bacillaceae</taxon>
        <taxon>Thalassorhabdus</taxon>
    </lineage>
</organism>
<comment type="caution">
    <text evidence="2">The sequence shown here is derived from an EMBL/GenBank/DDBJ whole genome shotgun (WGS) entry which is preliminary data.</text>
</comment>
<dbReference type="Proteomes" id="UP001596142">
    <property type="component" value="Unassembled WGS sequence"/>
</dbReference>
<protein>
    <submittedName>
        <fullName evidence="2">Gamma-glutamylcyclotransferase</fullName>
    </submittedName>
</protein>